<comment type="similarity">
    <text evidence="2">Belongs to the ADIPOR family.</text>
</comment>
<keyword evidence="3 6" id="KW-0812">Transmembrane</keyword>
<dbReference type="InterPro" id="IPR004254">
    <property type="entry name" value="AdipoR/HlyIII-related"/>
</dbReference>
<dbReference type="GO" id="GO:0016020">
    <property type="term" value="C:membrane"/>
    <property type="evidence" value="ECO:0007669"/>
    <property type="project" value="UniProtKB-SubCell"/>
</dbReference>
<keyword evidence="4 6" id="KW-1133">Transmembrane helix</keyword>
<dbReference type="PANTHER" id="PTHR20855:SF52">
    <property type="entry name" value="ADIPONECTIN RECEPTOR PROTEIN"/>
    <property type="match status" value="1"/>
</dbReference>
<evidence type="ECO:0000256" key="6">
    <source>
        <dbReference type="SAM" id="Phobius"/>
    </source>
</evidence>
<protein>
    <submittedName>
        <fullName evidence="7">Uncharacterized protein</fullName>
    </submittedName>
</protein>
<dbReference type="GO" id="GO:0006882">
    <property type="term" value="P:intracellular zinc ion homeostasis"/>
    <property type="evidence" value="ECO:0007669"/>
    <property type="project" value="TreeGrafter"/>
</dbReference>
<feature type="transmembrane region" description="Helical" evidence="6">
    <location>
        <begin position="33"/>
        <end position="50"/>
    </location>
</feature>
<keyword evidence="5 6" id="KW-0472">Membrane</keyword>
<dbReference type="EMBL" id="MU251778">
    <property type="protein sequence ID" value="KAG9229365.1"/>
    <property type="molecule type" value="Genomic_DNA"/>
</dbReference>
<feature type="non-terminal residue" evidence="7">
    <location>
        <position position="1"/>
    </location>
</feature>
<evidence type="ECO:0000256" key="4">
    <source>
        <dbReference type="ARBA" id="ARBA00022989"/>
    </source>
</evidence>
<proteinExistence type="inferred from homology"/>
<gene>
    <name evidence="7" type="ORF">BJ875DRAFT_387512</name>
</gene>
<evidence type="ECO:0000256" key="5">
    <source>
        <dbReference type="ARBA" id="ARBA00023136"/>
    </source>
</evidence>
<name>A0A9P8C109_9HELO</name>
<keyword evidence="8" id="KW-1185">Reference proteome</keyword>
<reference evidence="7" key="1">
    <citation type="journal article" date="2021" name="IMA Fungus">
        <title>Genomic characterization of three marine fungi, including Emericellopsis atlantica sp. nov. with signatures of a generalist lifestyle and marine biomass degradation.</title>
        <authorList>
            <person name="Hagestad O.C."/>
            <person name="Hou L."/>
            <person name="Andersen J.H."/>
            <person name="Hansen E.H."/>
            <person name="Altermark B."/>
            <person name="Li C."/>
            <person name="Kuhnert E."/>
            <person name="Cox R.J."/>
            <person name="Crous P.W."/>
            <person name="Spatafora J.W."/>
            <person name="Lail K."/>
            <person name="Amirebrahimi M."/>
            <person name="Lipzen A."/>
            <person name="Pangilinan J."/>
            <person name="Andreopoulos W."/>
            <person name="Hayes R.D."/>
            <person name="Ng V."/>
            <person name="Grigoriev I.V."/>
            <person name="Jackson S.A."/>
            <person name="Sutton T.D.S."/>
            <person name="Dobson A.D.W."/>
            <person name="Rama T."/>
        </authorList>
    </citation>
    <scope>NUCLEOTIDE SEQUENCE</scope>
    <source>
        <strain evidence="7">TRa018bII</strain>
    </source>
</reference>
<accession>A0A9P8C109</accession>
<dbReference type="PANTHER" id="PTHR20855">
    <property type="entry name" value="ADIPOR/PROGESTIN RECEPTOR-RELATED"/>
    <property type="match status" value="1"/>
</dbReference>
<organism evidence="7 8">
    <name type="scientific">Amylocarpus encephaloides</name>
    <dbReference type="NCBI Taxonomy" id="45428"/>
    <lineage>
        <taxon>Eukaryota</taxon>
        <taxon>Fungi</taxon>
        <taxon>Dikarya</taxon>
        <taxon>Ascomycota</taxon>
        <taxon>Pezizomycotina</taxon>
        <taxon>Leotiomycetes</taxon>
        <taxon>Helotiales</taxon>
        <taxon>Helotiales incertae sedis</taxon>
        <taxon>Amylocarpus</taxon>
    </lineage>
</organism>
<sequence length="51" mass="6189">DNKYITSRYRPLSRSFRKCLRSLKYLYNETVNIYSYLLGTILFLGLFLYVL</sequence>
<evidence type="ECO:0000313" key="8">
    <source>
        <dbReference type="Proteomes" id="UP000824998"/>
    </source>
</evidence>
<comment type="subcellular location">
    <subcellularLocation>
        <location evidence="1">Membrane</location>
        <topology evidence="1">Multi-pass membrane protein</topology>
    </subcellularLocation>
</comment>
<dbReference type="GO" id="GO:0038023">
    <property type="term" value="F:signaling receptor activity"/>
    <property type="evidence" value="ECO:0007669"/>
    <property type="project" value="TreeGrafter"/>
</dbReference>
<evidence type="ECO:0000256" key="1">
    <source>
        <dbReference type="ARBA" id="ARBA00004141"/>
    </source>
</evidence>
<dbReference type="AlphaFoldDB" id="A0A9P8C109"/>
<dbReference type="Proteomes" id="UP000824998">
    <property type="component" value="Unassembled WGS sequence"/>
</dbReference>
<comment type="caution">
    <text evidence="7">The sequence shown here is derived from an EMBL/GenBank/DDBJ whole genome shotgun (WGS) entry which is preliminary data.</text>
</comment>
<evidence type="ECO:0000313" key="7">
    <source>
        <dbReference type="EMBL" id="KAG9229365.1"/>
    </source>
</evidence>
<evidence type="ECO:0000256" key="2">
    <source>
        <dbReference type="ARBA" id="ARBA00007018"/>
    </source>
</evidence>
<evidence type="ECO:0000256" key="3">
    <source>
        <dbReference type="ARBA" id="ARBA00022692"/>
    </source>
</evidence>
<dbReference type="OrthoDB" id="529367at2759"/>